<evidence type="ECO:0000313" key="2">
    <source>
        <dbReference type="EMBL" id="PTX46237.1"/>
    </source>
</evidence>
<organism evidence="2 3">
    <name type="scientific">Allosediminivita pacifica</name>
    <dbReference type="NCBI Taxonomy" id="1267769"/>
    <lineage>
        <taxon>Bacteria</taxon>
        <taxon>Pseudomonadati</taxon>
        <taxon>Pseudomonadota</taxon>
        <taxon>Alphaproteobacteria</taxon>
        <taxon>Rhodobacterales</taxon>
        <taxon>Paracoccaceae</taxon>
        <taxon>Allosediminivita</taxon>
    </lineage>
</organism>
<keyword evidence="1" id="KW-1133">Transmembrane helix</keyword>
<feature type="transmembrane region" description="Helical" evidence="1">
    <location>
        <begin position="32"/>
        <end position="57"/>
    </location>
</feature>
<keyword evidence="1" id="KW-0812">Transmembrane</keyword>
<reference evidence="2 3" key="1">
    <citation type="submission" date="2018-04" db="EMBL/GenBank/DDBJ databases">
        <title>Genomic Encyclopedia of Archaeal and Bacterial Type Strains, Phase II (KMG-II): from individual species to whole genera.</title>
        <authorList>
            <person name="Goeker M."/>
        </authorList>
    </citation>
    <scope>NUCLEOTIDE SEQUENCE [LARGE SCALE GENOMIC DNA]</scope>
    <source>
        <strain evidence="2 3">DSM 29329</strain>
    </source>
</reference>
<dbReference type="AlphaFoldDB" id="A0A2T6AR12"/>
<dbReference type="Proteomes" id="UP000244069">
    <property type="component" value="Unassembled WGS sequence"/>
</dbReference>
<gene>
    <name evidence="2" type="ORF">C8N44_11720</name>
</gene>
<dbReference type="OrthoDB" id="7877317at2"/>
<accession>A0A2T6AR12</accession>
<feature type="transmembrane region" description="Helical" evidence="1">
    <location>
        <begin position="78"/>
        <end position="100"/>
    </location>
</feature>
<comment type="caution">
    <text evidence="2">The sequence shown here is derived from an EMBL/GenBank/DDBJ whole genome shotgun (WGS) entry which is preliminary data.</text>
</comment>
<protein>
    <submittedName>
        <fullName evidence="2">Uncharacterized protein</fullName>
    </submittedName>
</protein>
<dbReference type="RefSeq" id="WP_107977341.1">
    <property type="nucleotide sequence ID" value="NZ_BMEZ01000018.1"/>
</dbReference>
<evidence type="ECO:0000256" key="1">
    <source>
        <dbReference type="SAM" id="Phobius"/>
    </source>
</evidence>
<proteinExistence type="predicted"/>
<evidence type="ECO:0000313" key="3">
    <source>
        <dbReference type="Proteomes" id="UP000244069"/>
    </source>
</evidence>
<name>A0A2T6AR12_9RHOB</name>
<dbReference type="EMBL" id="QBKN01000017">
    <property type="protein sequence ID" value="PTX46237.1"/>
    <property type="molecule type" value="Genomic_DNA"/>
</dbReference>
<keyword evidence="1" id="KW-0472">Membrane</keyword>
<sequence length="109" mass="11513">MLLGLALPTILLMLAAVVVTRGLESVLPESLFGMALTALLSSVALCLLSSAGFTLLYMAEGAPLAALGVTERGTITHLLSLGARSSLIWAPIVLLVVVTAPRRWRTSRW</sequence>
<keyword evidence="3" id="KW-1185">Reference proteome</keyword>